<keyword evidence="3" id="KW-1185">Reference proteome</keyword>
<keyword evidence="1" id="KW-0732">Signal</keyword>
<proteinExistence type="predicted"/>
<sequence>MRKRLLVLGMVLSFGVMGAAGCSGSSEDAFMDSANEKTEYGSGTLELYEFLEENSGYDYSMSTTAADFIEAHEDLFPAKDTSVLEQYTDRSVEYKHLNKNVEKYGDKLFADDEMYVLDIHEEDLGEGEYLTILQVLDNSGNSFIIFYMDELPDVFKEDTVSVCGLPLGVTSFDNVGGGSTIAVVLAGCKVESASDYGDVGDMYTDLYE</sequence>
<dbReference type="Proteomes" id="UP000606720">
    <property type="component" value="Unassembled WGS sequence"/>
</dbReference>
<reference evidence="2" key="1">
    <citation type="submission" date="2020-08" db="EMBL/GenBank/DDBJ databases">
        <title>Genome public.</title>
        <authorList>
            <person name="Liu C."/>
            <person name="Sun Q."/>
        </authorList>
    </citation>
    <scope>NUCLEOTIDE SEQUENCE</scope>
    <source>
        <strain evidence="2">BX1005</strain>
    </source>
</reference>
<feature type="chain" id="PRO_5039490200" evidence="1">
    <location>
        <begin position="20"/>
        <end position="208"/>
    </location>
</feature>
<protein>
    <submittedName>
        <fullName evidence="2">Uncharacterized protein</fullName>
    </submittedName>
</protein>
<evidence type="ECO:0000256" key="1">
    <source>
        <dbReference type="SAM" id="SignalP"/>
    </source>
</evidence>
<dbReference type="PROSITE" id="PS51257">
    <property type="entry name" value="PROKAR_LIPOPROTEIN"/>
    <property type="match status" value="1"/>
</dbReference>
<comment type="caution">
    <text evidence="2">The sequence shown here is derived from an EMBL/GenBank/DDBJ whole genome shotgun (WGS) entry which is preliminary data.</text>
</comment>
<dbReference type="AlphaFoldDB" id="A0A923RTL9"/>
<evidence type="ECO:0000313" key="2">
    <source>
        <dbReference type="EMBL" id="MBC5714891.1"/>
    </source>
</evidence>
<organism evidence="2 3">
    <name type="scientific">Roseburia zhanii</name>
    <dbReference type="NCBI Taxonomy" id="2763064"/>
    <lineage>
        <taxon>Bacteria</taxon>
        <taxon>Bacillati</taxon>
        <taxon>Bacillota</taxon>
        <taxon>Clostridia</taxon>
        <taxon>Lachnospirales</taxon>
        <taxon>Lachnospiraceae</taxon>
        <taxon>Roseburia</taxon>
    </lineage>
</organism>
<accession>A0A923RTL9</accession>
<gene>
    <name evidence="2" type="ORF">H8S17_11895</name>
</gene>
<evidence type="ECO:0000313" key="3">
    <source>
        <dbReference type="Proteomes" id="UP000606720"/>
    </source>
</evidence>
<dbReference type="EMBL" id="JACOPH010000011">
    <property type="protein sequence ID" value="MBC5714891.1"/>
    <property type="molecule type" value="Genomic_DNA"/>
</dbReference>
<name>A0A923RTL9_9FIRM</name>
<feature type="signal peptide" evidence="1">
    <location>
        <begin position="1"/>
        <end position="19"/>
    </location>
</feature>
<dbReference type="RefSeq" id="WP_186867475.1">
    <property type="nucleotide sequence ID" value="NZ_JACOPH010000011.1"/>
</dbReference>